<sequence length="153" mass="17744">MDSSPLDFFTEYGVQSICIHRLKKEKKKREREKKRRVRLSAGFVHALSTHVEPTLNKYILPPLESQNAAKRCLWIRSILDSSVDRTTVQVDLQSWLPINLCPLSQLACGRFSQASRGQSEDTQAKTKPTVTLERWEWRRQTRQISVYVVSCII</sequence>
<dbReference type="Proteomes" id="UP000234275">
    <property type="component" value="Unassembled WGS sequence"/>
</dbReference>
<name>A0A2I2GBG7_9EURO</name>
<dbReference type="EMBL" id="MSFO01000003">
    <property type="protein sequence ID" value="PLB50232.1"/>
    <property type="molecule type" value="Genomic_DNA"/>
</dbReference>
<reference evidence="1 2" key="1">
    <citation type="submission" date="2016-12" db="EMBL/GenBank/DDBJ databases">
        <title>The genomes of Aspergillus section Nigri reveals drivers in fungal speciation.</title>
        <authorList>
            <consortium name="DOE Joint Genome Institute"/>
            <person name="Vesth T.C."/>
            <person name="Nybo J."/>
            <person name="Theobald S."/>
            <person name="Brandl J."/>
            <person name="Frisvad J.C."/>
            <person name="Nielsen K.F."/>
            <person name="Lyhne E.K."/>
            <person name="Kogle M.E."/>
            <person name="Kuo A."/>
            <person name="Riley R."/>
            <person name="Clum A."/>
            <person name="Nolan M."/>
            <person name="Lipzen A."/>
            <person name="Salamov A."/>
            <person name="Henrissat B."/>
            <person name="Wiebenga A."/>
            <person name="De Vries R.P."/>
            <person name="Grigoriev I.V."/>
            <person name="Mortensen U.H."/>
            <person name="Andersen M.R."/>
            <person name="Baker S.E."/>
        </authorList>
    </citation>
    <scope>NUCLEOTIDE SEQUENCE [LARGE SCALE GENOMIC DNA]</scope>
    <source>
        <strain evidence="1 2">IBT 23096</strain>
    </source>
</reference>
<dbReference type="VEuPathDB" id="FungiDB:P170DRAFT_139511"/>
<keyword evidence="2" id="KW-1185">Reference proteome</keyword>
<accession>A0A2I2GBG7</accession>
<comment type="caution">
    <text evidence="1">The sequence shown here is derived from an EMBL/GenBank/DDBJ whole genome shotgun (WGS) entry which is preliminary data.</text>
</comment>
<dbReference type="AlphaFoldDB" id="A0A2I2GBG7"/>
<protein>
    <submittedName>
        <fullName evidence="1">Uncharacterized protein</fullName>
    </submittedName>
</protein>
<dbReference type="GeneID" id="36550153"/>
<proteinExistence type="predicted"/>
<gene>
    <name evidence="1" type="ORF">P170DRAFT_139511</name>
</gene>
<dbReference type="RefSeq" id="XP_024705534.1">
    <property type="nucleotide sequence ID" value="XM_024842456.1"/>
</dbReference>
<organism evidence="1 2">
    <name type="scientific">Aspergillus steynii IBT 23096</name>
    <dbReference type="NCBI Taxonomy" id="1392250"/>
    <lineage>
        <taxon>Eukaryota</taxon>
        <taxon>Fungi</taxon>
        <taxon>Dikarya</taxon>
        <taxon>Ascomycota</taxon>
        <taxon>Pezizomycotina</taxon>
        <taxon>Eurotiomycetes</taxon>
        <taxon>Eurotiomycetidae</taxon>
        <taxon>Eurotiales</taxon>
        <taxon>Aspergillaceae</taxon>
        <taxon>Aspergillus</taxon>
        <taxon>Aspergillus subgen. Circumdati</taxon>
    </lineage>
</organism>
<evidence type="ECO:0000313" key="1">
    <source>
        <dbReference type="EMBL" id="PLB50232.1"/>
    </source>
</evidence>
<evidence type="ECO:0000313" key="2">
    <source>
        <dbReference type="Proteomes" id="UP000234275"/>
    </source>
</evidence>